<name>E0RP15_WINT6</name>
<sequence length="287" mass="31722">MDQRLLETIEVFQKTETTEHYVYTRLAEFVGGDNREVLLRIAGEEGRHAEVWSRYTGKTFRPNRLKAFFYLFIARIFSYTFAIKLMERGEERAEAGYGSLVTAVPEAEEILHEEEEHEKELAAMLDEERLGYIGSMVLGLNDALVELTGALAGLTFALQHTRLVGLTGLITGISAALSMAASEYLSTRSEKGEKSPGKAALYTGVVYLVTVLILVWPYFVLGHYVPALALALLGAVIVIVIFTFFVSVVQEESFARLFLEMLGVSLGVAALSFGIGLLARIVLKVEV</sequence>
<gene>
    <name evidence="6" type="ordered locus">STHERM_c17420</name>
</gene>
<feature type="transmembrane region" description="Helical" evidence="5">
    <location>
        <begin position="261"/>
        <end position="283"/>
    </location>
</feature>
<protein>
    <submittedName>
        <fullName evidence="6">Hypothetical membrane protein</fullName>
    </submittedName>
</protein>
<dbReference type="CDD" id="cd01044">
    <property type="entry name" value="Ferritin_CCC1_N"/>
    <property type="match status" value="1"/>
</dbReference>
<dbReference type="PaxDb" id="665571-STHERM_c17420"/>
<feature type="transmembrane region" description="Helical" evidence="5">
    <location>
        <begin position="225"/>
        <end position="249"/>
    </location>
</feature>
<dbReference type="GO" id="GO:0030026">
    <property type="term" value="P:intracellular manganese ion homeostasis"/>
    <property type="evidence" value="ECO:0007669"/>
    <property type="project" value="InterPro"/>
</dbReference>
<dbReference type="GO" id="GO:0012505">
    <property type="term" value="C:endomembrane system"/>
    <property type="evidence" value="ECO:0007669"/>
    <property type="project" value="UniProtKB-SubCell"/>
</dbReference>
<dbReference type="EMBL" id="CP001698">
    <property type="protein sequence ID" value="ADN02677.1"/>
    <property type="molecule type" value="Genomic_DNA"/>
</dbReference>
<dbReference type="RefSeq" id="WP_013314516.1">
    <property type="nucleotide sequence ID" value="NC_014484.1"/>
</dbReference>
<evidence type="ECO:0000313" key="7">
    <source>
        <dbReference type="Proteomes" id="UP000001296"/>
    </source>
</evidence>
<dbReference type="Pfam" id="PF01988">
    <property type="entry name" value="VIT1"/>
    <property type="match status" value="1"/>
</dbReference>
<dbReference type="InterPro" id="IPR009078">
    <property type="entry name" value="Ferritin-like_SF"/>
</dbReference>
<reference key="1">
    <citation type="submission" date="2009-08" db="EMBL/GenBank/DDBJ databases">
        <title>The genome sequence of Spirochaeta thermophila DSM6192.</title>
        <authorList>
            <person name="Angelov A."/>
            <person name="Mientus M."/>
            <person name="Wittenberg S."/>
            <person name="Lehmann R."/>
            <person name="Liesegang H."/>
            <person name="Daniel R."/>
            <person name="Liebl W."/>
        </authorList>
    </citation>
    <scope>NUCLEOTIDE SEQUENCE</scope>
    <source>
        <strain>DSM 6192</strain>
    </source>
</reference>
<dbReference type="GO" id="GO:0005384">
    <property type="term" value="F:manganese ion transmembrane transporter activity"/>
    <property type="evidence" value="ECO:0007669"/>
    <property type="project" value="InterPro"/>
</dbReference>
<dbReference type="SUPFAM" id="SSF47240">
    <property type="entry name" value="Ferritin-like"/>
    <property type="match status" value="1"/>
</dbReference>
<organism evidence="6 7">
    <name type="scientific">Winmispira thermophila (strain ATCC 49972 / DSM 6192 / RI 19.B1)</name>
    <name type="common">Spirochaeta thermophila</name>
    <dbReference type="NCBI Taxonomy" id="665571"/>
    <lineage>
        <taxon>Bacteria</taxon>
        <taxon>Pseudomonadati</taxon>
        <taxon>Spirochaetota</taxon>
        <taxon>Spirochaetia</taxon>
        <taxon>Winmispirales</taxon>
        <taxon>Winmispiraceae</taxon>
        <taxon>Winmispira</taxon>
    </lineage>
</organism>
<evidence type="ECO:0000256" key="1">
    <source>
        <dbReference type="ARBA" id="ARBA00004127"/>
    </source>
</evidence>
<evidence type="ECO:0000256" key="5">
    <source>
        <dbReference type="SAM" id="Phobius"/>
    </source>
</evidence>
<dbReference type="eggNOG" id="COG1814">
    <property type="taxonomic scope" value="Bacteria"/>
</dbReference>
<evidence type="ECO:0000313" key="6">
    <source>
        <dbReference type="EMBL" id="ADN02677.1"/>
    </source>
</evidence>
<dbReference type="AlphaFoldDB" id="E0RP15"/>
<evidence type="ECO:0000256" key="2">
    <source>
        <dbReference type="ARBA" id="ARBA00022692"/>
    </source>
</evidence>
<keyword evidence="2 5" id="KW-0812">Transmembrane</keyword>
<dbReference type="KEGG" id="sta:STHERM_c17420"/>
<keyword evidence="3 5" id="KW-1133">Transmembrane helix</keyword>
<reference evidence="6 7" key="2">
    <citation type="journal article" date="2010" name="J. Bacteriol.">
        <title>Genome sequence of the polysaccharide-degrading, thermophilic anaerobe Spirochaeta thermophila DSM 6192.</title>
        <authorList>
            <person name="Angelov A."/>
            <person name="Liebl S."/>
            <person name="Ballschmiter M."/>
            <person name="Bomeke M."/>
            <person name="Lehmann R."/>
            <person name="Liesegang H."/>
            <person name="Daniel R."/>
            <person name="Liebl W."/>
        </authorList>
    </citation>
    <scope>NUCLEOTIDE SEQUENCE [LARGE SCALE GENOMIC DNA]</scope>
    <source>
        <strain evidence="7">ATCC 49972 / DSM 6192 / RI 19.B1</strain>
    </source>
</reference>
<dbReference type="CDD" id="cd02431">
    <property type="entry name" value="Ferritin_CCC1_C"/>
    <property type="match status" value="1"/>
</dbReference>
<dbReference type="InterPro" id="IPR008217">
    <property type="entry name" value="Ccc1_fam"/>
</dbReference>
<dbReference type="Proteomes" id="UP000001296">
    <property type="component" value="Chromosome"/>
</dbReference>
<feature type="transmembrane region" description="Helical" evidence="5">
    <location>
        <begin position="163"/>
        <end position="187"/>
    </location>
</feature>
<feature type="transmembrane region" description="Helical" evidence="5">
    <location>
        <begin position="199"/>
        <end position="219"/>
    </location>
</feature>
<comment type="subcellular location">
    <subcellularLocation>
        <location evidence="1">Endomembrane system</location>
        <topology evidence="1">Multi-pass membrane protein</topology>
    </subcellularLocation>
</comment>
<evidence type="ECO:0000256" key="3">
    <source>
        <dbReference type="ARBA" id="ARBA00022989"/>
    </source>
</evidence>
<evidence type="ECO:0000256" key="4">
    <source>
        <dbReference type="ARBA" id="ARBA00023136"/>
    </source>
</evidence>
<dbReference type="HOGENOM" id="CLU_065373_1_0_12"/>
<keyword evidence="4 5" id="KW-0472">Membrane</keyword>
<proteinExistence type="predicted"/>
<dbReference type="InterPro" id="IPR039376">
    <property type="entry name" value="Ferritin_CCC1_N"/>
</dbReference>
<accession>E0RP15</accession>